<dbReference type="AlphaFoldDB" id="A0A7X5LL05"/>
<keyword evidence="1" id="KW-1133">Transmembrane helix</keyword>
<keyword evidence="3" id="KW-1185">Reference proteome</keyword>
<feature type="transmembrane region" description="Helical" evidence="1">
    <location>
        <begin position="62"/>
        <end position="88"/>
    </location>
</feature>
<keyword evidence="1" id="KW-0472">Membrane</keyword>
<dbReference type="Proteomes" id="UP000470213">
    <property type="component" value="Unassembled WGS sequence"/>
</dbReference>
<organism evidence="2 3">
    <name type="scientific">Alteromonas profundi</name>
    <dbReference type="NCBI Taxonomy" id="2696062"/>
    <lineage>
        <taxon>Bacteria</taxon>
        <taxon>Pseudomonadati</taxon>
        <taxon>Pseudomonadota</taxon>
        <taxon>Gammaproteobacteria</taxon>
        <taxon>Alteromonadales</taxon>
        <taxon>Alteromonadaceae</taxon>
        <taxon>Alteromonas/Salinimonas group</taxon>
        <taxon>Alteromonas</taxon>
    </lineage>
</organism>
<dbReference type="EMBL" id="JAAAWN010000009">
    <property type="protein sequence ID" value="NDV91254.1"/>
    <property type="molecule type" value="Genomic_DNA"/>
</dbReference>
<dbReference type="RefSeq" id="WP_163084841.1">
    <property type="nucleotide sequence ID" value="NZ_JAAAWN010000009.1"/>
</dbReference>
<accession>A0A7X5LL05</accession>
<feature type="transmembrane region" description="Helical" evidence="1">
    <location>
        <begin position="137"/>
        <end position="159"/>
    </location>
</feature>
<proteinExistence type="predicted"/>
<evidence type="ECO:0000256" key="1">
    <source>
        <dbReference type="SAM" id="Phobius"/>
    </source>
</evidence>
<name>A0A7X5LL05_9ALTE</name>
<comment type="caution">
    <text evidence="2">The sequence shown here is derived from an EMBL/GenBank/DDBJ whole genome shotgun (WGS) entry which is preliminary data.</text>
</comment>
<evidence type="ECO:0000313" key="2">
    <source>
        <dbReference type="EMBL" id="NDV91254.1"/>
    </source>
</evidence>
<keyword evidence="1" id="KW-0812">Transmembrane</keyword>
<sequence>MEAPVSADKLRFLIYRFKERLWVKPLTFCLLSIAAVFFAKIIDGTPLAEHLPIIEQSSVETLLSIMASSMLVIATFSTGTMVNAYTSASNSSTPRSVSLIIADDVSQNALSTFVGAFIFSVVAITSLKNAFYGDAGVFMLFVLTCTVFAIVILTFIRWVDSIARLGRVGSTIQKVEDAAMKAIDHRLNNPRLGGFVQPNLTALKEQGAEPVYCEQTGYVQLVDMTKAQNWCEHHNACLHILVLPGDFVSPNNPVALIERTATNPTSNKASFESTEAAACEANDIIKVGHERSFEGDPRFGLIVLGEIAARALSPSVNDPGTAISIIGSYVRLFLCWAKKDEIRDKPTDEIVQFTRVSAPELNTKDMFNDAFSPIARDGANIIEVAIRMQKALQVIAKCENKDIQKYAQEQASIAYKKSMNTFQFEEDKGRLDETKWSD</sequence>
<dbReference type="InterPro" id="IPR018723">
    <property type="entry name" value="DUF2254_membrane"/>
</dbReference>
<feature type="transmembrane region" description="Helical" evidence="1">
    <location>
        <begin position="21"/>
        <end position="42"/>
    </location>
</feature>
<evidence type="ECO:0000313" key="3">
    <source>
        <dbReference type="Proteomes" id="UP000470213"/>
    </source>
</evidence>
<gene>
    <name evidence="2" type="ORF">GTH32_08690</name>
</gene>
<reference evidence="2 3" key="1">
    <citation type="submission" date="2020-01" db="EMBL/GenBank/DDBJ databases">
        <authorList>
            <person name="Chen J."/>
            <person name="Zhu S."/>
            <person name="Yang J."/>
        </authorList>
    </citation>
    <scope>NUCLEOTIDE SEQUENCE [LARGE SCALE GENOMIC DNA]</scope>
    <source>
        <strain evidence="2 3">345S023</strain>
    </source>
</reference>
<feature type="transmembrane region" description="Helical" evidence="1">
    <location>
        <begin position="109"/>
        <end position="131"/>
    </location>
</feature>
<dbReference type="Pfam" id="PF10011">
    <property type="entry name" value="DUF2254"/>
    <property type="match status" value="1"/>
</dbReference>
<protein>
    <submittedName>
        <fullName evidence="2">DUF2254 domain-containing protein</fullName>
    </submittedName>
</protein>